<name>U4L5K5_PYROM</name>
<evidence type="ECO:0000313" key="1">
    <source>
        <dbReference type="EMBL" id="CCX12091.1"/>
    </source>
</evidence>
<organism evidence="1 2">
    <name type="scientific">Pyronema omphalodes (strain CBS 100304)</name>
    <name type="common">Pyronema confluens</name>
    <dbReference type="NCBI Taxonomy" id="1076935"/>
    <lineage>
        <taxon>Eukaryota</taxon>
        <taxon>Fungi</taxon>
        <taxon>Dikarya</taxon>
        <taxon>Ascomycota</taxon>
        <taxon>Pezizomycotina</taxon>
        <taxon>Pezizomycetes</taxon>
        <taxon>Pezizales</taxon>
        <taxon>Pyronemataceae</taxon>
        <taxon>Pyronema</taxon>
    </lineage>
</organism>
<dbReference type="AlphaFoldDB" id="U4L5K5"/>
<protein>
    <submittedName>
        <fullName evidence="1">Uncharacterized protein</fullName>
    </submittedName>
</protein>
<dbReference type="EMBL" id="HF935675">
    <property type="protein sequence ID" value="CCX12091.1"/>
    <property type="molecule type" value="Genomic_DNA"/>
</dbReference>
<accession>U4L5K5</accession>
<proteinExistence type="predicted"/>
<sequence length="60" mass="7281">MKWVDEDIYKFNTTFKLTLTSYFITTLYLGPELDRKVRGIHQNFVNCLRQLSRRPKNWQG</sequence>
<gene>
    <name evidence="1" type="ORF">PCON_11685</name>
</gene>
<reference evidence="1 2" key="1">
    <citation type="journal article" date="2013" name="PLoS Genet.">
        <title>The genome and development-dependent transcriptomes of Pyronema confluens: a window into fungal evolution.</title>
        <authorList>
            <person name="Traeger S."/>
            <person name="Altegoer F."/>
            <person name="Freitag M."/>
            <person name="Gabaldon T."/>
            <person name="Kempken F."/>
            <person name="Kumar A."/>
            <person name="Marcet-Houben M."/>
            <person name="Poggeler S."/>
            <person name="Stajich J.E."/>
            <person name="Nowrousian M."/>
        </authorList>
    </citation>
    <scope>NUCLEOTIDE SEQUENCE [LARGE SCALE GENOMIC DNA]</scope>
    <source>
        <strain evidence="2">CBS 100304</strain>
        <tissue evidence="1">Vegetative mycelium</tissue>
    </source>
</reference>
<dbReference type="Proteomes" id="UP000018144">
    <property type="component" value="Unassembled WGS sequence"/>
</dbReference>
<keyword evidence="2" id="KW-1185">Reference proteome</keyword>
<evidence type="ECO:0000313" key="2">
    <source>
        <dbReference type="Proteomes" id="UP000018144"/>
    </source>
</evidence>